<feature type="compositionally biased region" description="Basic and acidic residues" evidence="1">
    <location>
        <begin position="266"/>
        <end position="281"/>
    </location>
</feature>
<dbReference type="OrthoDB" id="2118965at2759"/>
<protein>
    <recommendedName>
        <fullName evidence="4">Allergen</fullName>
    </recommendedName>
</protein>
<dbReference type="Proteomes" id="UP000799538">
    <property type="component" value="Unassembled WGS sequence"/>
</dbReference>
<evidence type="ECO:0000313" key="2">
    <source>
        <dbReference type="EMBL" id="KAF2223982.1"/>
    </source>
</evidence>
<dbReference type="AlphaFoldDB" id="A0A6A6GE44"/>
<evidence type="ECO:0000313" key="3">
    <source>
        <dbReference type="Proteomes" id="UP000799538"/>
    </source>
</evidence>
<keyword evidence="3" id="KW-1185">Reference proteome</keyword>
<feature type="compositionally biased region" description="Low complexity" evidence="1">
    <location>
        <begin position="244"/>
        <end position="253"/>
    </location>
</feature>
<dbReference type="EMBL" id="ML992505">
    <property type="protein sequence ID" value="KAF2223982.1"/>
    <property type="molecule type" value="Genomic_DNA"/>
</dbReference>
<feature type="compositionally biased region" description="Polar residues" evidence="1">
    <location>
        <begin position="210"/>
        <end position="219"/>
    </location>
</feature>
<feature type="compositionally biased region" description="Basic and acidic residues" evidence="1">
    <location>
        <begin position="190"/>
        <end position="203"/>
    </location>
</feature>
<gene>
    <name evidence="2" type="ORF">BDZ85DRAFT_234114</name>
</gene>
<accession>A0A6A6GE44</accession>
<proteinExistence type="predicted"/>
<dbReference type="PANTHER" id="PTHR38703">
    <property type="entry name" value="CHROMOSOME 8, WHOLE GENOME SHOTGUN SEQUENCE"/>
    <property type="match status" value="1"/>
</dbReference>
<evidence type="ECO:0000256" key="1">
    <source>
        <dbReference type="SAM" id="MobiDB-lite"/>
    </source>
</evidence>
<organism evidence="2 3">
    <name type="scientific">Elsinoe ampelina</name>
    <dbReference type="NCBI Taxonomy" id="302913"/>
    <lineage>
        <taxon>Eukaryota</taxon>
        <taxon>Fungi</taxon>
        <taxon>Dikarya</taxon>
        <taxon>Ascomycota</taxon>
        <taxon>Pezizomycotina</taxon>
        <taxon>Dothideomycetes</taxon>
        <taxon>Dothideomycetidae</taxon>
        <taxon>Myriangiales</taxon>
        <taxon>Elsinoaceae</taxon>
        <taxon>Elsinoe</taxon>
    </lineage>
</organism>
<sequence length="281" mass="31135">MDKAKTGVMDFLHKHGKHDTSVHETVNPAVTNETVHQHRHDNVVTAKDKEVHQDHYHTTVQPVHDEKRLPEQHHFNTAPVEHRNFEHGNDQEVESRLTAEREKFKDTTVKGDTKHTSTTAEPVVGEHIHHHVHENIQPVVNRQTVEPHVVHTTIPIHEVHHSAAQHHSTSALPAMSMADFKKSGGTLGGREQKNDFFEGEPRSMHGHNPLSDNASSEFRQTGHGHSKHDSATTGVIGGVHDANGTGVTGADHTTTTKKPSLLDRLNPMKDADGDGKKGIMN</sequence>
<reference evidence="3" key="1">
    <citation type="journal article" date="2020" name="Stud. Mycol.">
        <title>101 Dothideomycetes genomes: A test case for predicting lifestyles and emergence of pathogens.</title>
        <authorList>
            <person name="Haridas S."/>
            <person name="Albert R."/>
            <person name="Binder M."/>
            <person name="Bloem J."/>
            <person name="LaButti K."/>
            <person name="Salamov A."/>
            <person name="Andreopoulos B."/>
            <person name="Baker S."/>
            <person name="Barry K."/>
            <person name="Bills G."/>
            <person name="Bluhm B."/>
            <person name="Cannon C."/>
            <person name="Castanera R."/>
            <person name="Culley D."/>
            <person name="Daum C."/>
            <person name="Ezra D."/>
            <person name="Gonzalez J."/>
            <person name="Henrissat B."/>
            <person name="Kuo A."/>
            <person name="Liang C."/>
            <person name="Lipzen A."/>
            <person name="Lutzoni F."/>
            <person name="Magnuson J."/>
            <person name="Mondo S."/>
            <person name="Nolan M."/>
            <person name="Ohm R."/>
            <person name="Pangilinan J."/>
            <person name="Park H.-J."/>
            <person name="Ramirez L."/>
            <person name="Alfaro M."/>
            <person name="Sun H."/>
            <person name="Tritt A."/>
            <person name="Yoshinaga Y."/>
            <person name="Zwiers L.-H."/>
            <person name="Turgeon B."/>
            <person name="Goodwin S."/>
            <person name="Spatafora J."/>
            <person name="Crous P."/>
            <person name="Grigoriev I."/>
        </authorList>
    </citation>
    <scope>NUCLEOTIDE SEQUENCE [LARGE SCALE GENOMIC DNA]</scope>
    <source>
        <strain evidence="3">CECT 20119</strain>
    </source>
</reference>
<dbReference type="PANTHER" id="PTHR38703:SF1">
    <property type="entry name" value="ALLERGEN"/>
    <property type="match status" value="1"/>
</dbReference>
<name>A0A6A6GE44_9PEZI</name>
<evidence type="ECO:0008006" key="4">
    <source>
        <dbReference type="Google" id="ProtNLM"/>
    </source>
</evidence>
<feature type="region of interest" description="Disordered" evidence="1">
    <location>
        <begin position="182"/>
        <end position="281"/>
    </location>
</feature>